<dbReference type="EMBL" id="NRRE01000026">
    <property type="protein sequence ID" value="MBK1697505.1"/>
    <property type="molecule type" value="Genomic_DNA"/>
</dbReference>
<dbReference type="GO" id="GO:0032298">
    <property type="term" value="P:positive regulation of DNA-templated DNA replication initiation"/>
    <property type="evidence" value="ECO:0007669"/>
    <property type="project" value="TreeGrafter"/>
</dbReference>
<organism evidence="1 2">
    <name type="scientific">Rhodovibrio salinarum</name>
    <dbReference type="NCBI Taxonomy" id="1087"/>
    <lineage>
        <taxon>Bacteria</taxon>
        <taxon>Pseudomonadati</taxon>
        <taxon>Pseudomonadota</taxon>
        <taxon>Alphaproteobacteria</taxon>
        <taxon>Rhodospirillales</taxon>
        <taxon>Rhodovibrionaceae</taxon>
        <taxon>Rhodovibrio</taxon>
    </lineage>
</organism>
<protein>
    <submittedName>
        <fullName evidence="1">DNA polymerase III subunit chi</fullName>
    </submittedName>
</protein>
<reference evidence="1" key="2">
    <citation type="journal article" date="2020" name="Microorganisms">
        <title>Osmotic Adaptation and Compatible Solute Biosynthesis of Phototrophic Bacteria as Revealed from Genome Analyses.</title>
        <authorList>
            <person name="Imhoff J.F."/>
            <person name="Rahn T."/>
            <person name="Kunzel S."/>
            <person name="Keller A."/>
            <person name="Neulinger S.C."/>
        </authorList>
    </citation>
    <scope>NUCLEOTIDE SEQUENCE</scope>
    <source>
        <strain evidence="1">DSM 9154</strain>
    </source>
</reference>
<proteinExistence type="predicted"/>
<sequence>MTEVRFYHLTRTSLEQALPQLLERALQREWKAVVMAGSEARVEQLNQHLWTYQERGFLPHGSSKDGYAELQPVWLTTGDENPNGAHVAFLVDGATTAQPEAFGVIAEMFDGNDPEAVQGARQRWKAYRQAGHELTYWQQDERGRWKKGA</sequence>
<dbReference type="Gene3D" id="3.40.50.10110">
    <property type="entry name" value="DNA polymerase III subunit chi"/>
    <property type="match status" value="1"/>
</dbReference>
<dbReference type="Proteomes" id="UP000778970">
    <property type="component" value="Unassembled WGS sequence"/>
</dbReference>
<dbReference type="Pfam" id="PF04364">
    <property type="entry name" value="DNA_pol3_chi"/>
    <property type="match status" value="1"/>
</dbReference>
<accession>A0A934QJ53</accession>
<dbReference type="InterPro" id="IPR007459">
    <property type="entry name" value="DNA_pol3_chi"/>
</dbReference>
<name>A0A934QJ53_9PROT</name>
<dbReference type="GO" id="GO:0003677">
    <property type="term" value="F:DNA binding"/>
    <property type="evidence" value="ECO:0007669"/>
    <property type="project" value="InterPro"/>
</dbReference>
<dbReference type="InterPro" id="IPR036768">
    <property type="entry name" value="PolIII_chi_sf"/>
</dbReference>
<comment type="caution">
    <text evidence="1">The sequence shown here is derived from an EMBL/GenBank/DDBJ whole genome shotgun (WGS) entry which is preliminary data.</text>
</comment>
<evidence type="ECO:0000313" key="1">
    <source>
        <dbReference type="EMBL" id="MBK1697505.1"/>
    </source>
</evidence>
<dbReference type="SUPFAM" id="SSF102400">
    <property type="entry name" value="DNA polymerase III chi subunit"/>
    <property type="match status" value="1"/>
</dbReference>
<reference evidence="1" key="1">
    <citation type="submission" date="2017-08" db="EMBL/GenBank/DDBJ databases">
        <authorList>
            <person name="Imhoff J.F."/>
            <person name="Rahn T."/>
            <person name="Kuenzel S."/>
            <person name="Neulinger S.C."/>
        </authorList>
    </citation>
    <scope>NUCLEOTIDE SEQUENCE</scope>
    <source>
        <strain evidence="1">DSM 9154</strain>
    </source>
</reference>
<dbReference type="NCBIfam" id="NF004347">
    <property type="entry name" value="PRK05728.1-4"/>
    <property type="match status" value="1"/>
</dbReference>
<dbReference type="GO" id="GO:0006260">
    <property type="term" value="P:DNA replication"/>
    <property type="evidence" value="ECO:0007669"/>
    <property type="project" value="InterPro"/>
</dbReference>
<dbReference type="PANTHER" id="PTHR38767">
    <property type="entry name" value="DNA POLYMERASE III SUBUNIT CHI"/>
    <property type="match status" value="1"/>
</dbReference>
<keyword evidence="2" id="KW-1185">Reference proteome</keyword>
<dbReference type="RefSeq" id="WP_027289230.1">
    <property type="nucleotide sequence ID" value="NZ_NRRE01000026.1"/>
</dbReference>
<dbReference type="GO" id="GO:0003887">
    <property type="term" value="F:DNA-directed DNA polymerase activity"/>
    <property type="evidence" value="ECO:0007669"/>
    <property type="project" value="InterPro"/>
</dbReference>
<gene>
    <name evidence="1" type="ORF">CKO21_09640</name>
</gene>
<dbReference type="AlphaFoldDB" id="A0A934QJ53"/>
<evidence type="ECO:0000313" key="2">
    <source>
        <dbReference type="Proteomes" id="UP000778970"/>
    </source>
</evidence>
<dbReference type="PANTHER" id="PTHR38767:SF1">
    <property type="entry name" value="DNA POLYMERASE III SUBUNIT CHI"/>
    <property type="match status" value="1"/>
</dbReference>